<gene>
    <name evidence="2" type="ORF">chiPu_0032807</name>
</gene>
<organism evidence="2 3">
    <name type="scientific">Chiloscyllium punctatum</name>
    <name type="common">Brownbanded bambooshark</name>
    <name type="synonym">Hemiscyllium punctatum</name>
    <dbReference type="NCBI Taxonomy" id="137246"/>
    <lineage>
        <taxon>Eukaryota</taxon>
        <taxon>Metazoa</taxon>
        <taxon>Chordata</taxon>
        <taxon>Craniata</taxon>
        <taxon>Vertebrata</taxon>
        <taxon>Chondrichthyes</taxon>
        <taxon>Elasmobranchii</taxon>
        <taxon>Galeomorphii</taxon>
        <taxon>Galeoidea</taxon>
        <taxon>Orectolobiformes</taxon>
        <taxon>Hemiscylliidae</taxon>
        <taxon>Chiloscyllium</taxon>
    </lineage>
</organism>
<proteinExistence type="predicted"/>
<name>A0A401U0H5_CHIPU</name>
<dbReference type="Proteomes" id="UP000287033">
    <property type="component" value="Unassembled WGS sequence"/>
</dbReference>
<protein>
    <submittedName>
        <fullName evidence="2">Uncharacterized protein</fullName>
    </submittedName>
</protein>
<dbReference type="EMBL" id="BEZZ01246439">
    <property type="protein sequence ID" value="GCC48402.1"/>
    <property type="molecule type" value="Genomic_DNA"/>
</dbReference>
<feature type="compositionally biased region" description="Basic residues" evidence="1">
    <location>
        <begin position="11"/>
        <end position="21"/>
    </location>
</feature>
<accession>A0A401U0H5</accession>
<sequence length="100" mass="11331">MARLGPAPWPGRKRSVARLRPRQPWLPQAQDGGGIWVTSIPPDLKRYRRLRQRMARYVQATLRRFKDGHCDAASESRIVPAEAACVEASDKAKRAAFRPP</sequence>
<feature type="region of interest" description="Disordered" evidence="1">
    <location>
        <begin position="1"/>
        <end position="32"/>
    </location>
</feature>
<keyword evidence="3" id="KW-1185">Reference proteome</keyword>
<evidence type="ECO:0000313" key="3">
    <source>
        <dbReference type="Proteomes" id="UP000287033"/>
    </source>
</evidence>
<comment type="caution">
    <text evidence="2">The sequence shown here is derived from an EMBL/GenBank/DDBJ whole genome shotgun (WGS) entry which is preliminary data.</text>
</comment>
<dbReference type="AlphaFoldDB" id="A0A401U0H5"/>
<feature type="non-terminal residue" evidence="2">
    <location>
        <position position="100"/>
    </location>
</feature>
<reference evidence="2 3" key="1">
    <citation type="journal article" date="2018" name="Nat. Ecol. Evol.">
        <title>Shark genomes provide insights into elasmobranch evolution and the origin of vertebrates.</title>
        <authorList>
            <person name="Hara Y"/>
            <person name="Yamaguchi K"/>
            <person name="Onimaru K"/>
            <person name="Kadota M"/>
            <person name="Koyanagi M"/>
            <person name="Keeley SD"/>
            <person name="Tatsumi K"/>
            <person name="Tanaka K"/>
            <person name="Motone F"/>
            <person name="Kageyama Y"/>
            <person name="Nozu R"/>
            <person name="Adachi N"/>
            <person name="Nishimura O"/>
            <person name="Nakagawa R"/>
            <person name="Tanegashima C"/>
            <person name="Kiyatake I"/>
            <person name="Matsumoto R"/>
            <person name="Murakumo K"/>
            <person name="Nishida K"/>
            <person name="Terakita A"/>
            <person name="Kuratani S"/>
            <person name="Sato K"/>
            <person name="Hyodo S Kuraku.S."/>
        </authorList>
    </citation>
    <scope>NUCLEOTIDE SEQUENCE [LARGE SCALE GENOMIC DNA]</scope>
</reference>
<evidence type="ECO:0000256" key="1">
    <source>
        <dbReference type="SAM" id="MobiDB-lite"/>
    </source>
</evidence>
<evidence type="ECO:0000313" key="2">
    <source>
        <dbReference type="EMBL" id="GCC48402.1"/>
    </source>
</evidence>